<organism evidence="1 2">
    <name type="scientific">Nostoc punctiforme (strain ATCC 29133 / PCC 73102)</name>
    <dbReference type="NCBI Taxonomy" id="63737"/>
    <lineage>
        <taxon>Bacteria</taxon>
        <taxon>Bacillati</taxon>
        <taxon>Cyanobacteriota</taxon>
        <taxon>Cyanophyceae</taxon>
        <taxon>Nostocales</taxon>
        <taxon>Nostocaceae</taxon>
        <taxon>Nostoc</taxon>
    </lineage>
</organism>
<gene>
    <name evidence="1" type="ordered locus">Npun_F6068</name>
</gene>
<proteinExistence type="predicted"/>
<dbReference type="eggNOG" id="ENOG5030UQE">
    <property type="taxonomic scope" value="Bacteria"/>
</dbReference>
<dbReference type="EMBL" id="CP001037">
    <property type="protein sequence ID" value="ACC84357.1"/>
    <property type="molecule type" value="Genomic_DNA"/>
</dbReference>
<sequence length="116" mass="13525">MSTHNPKHHTIDLDGTIILHSKHLEKIVEVHINKEKRRFYGIKKDGSVIEDDGDCGNDFAQPVMLYKIFYCFENDTWGVGYRIKNKKVSKWIDGFKTAREAWLYREALIAGDIAER</sequence>
<reference evidence="2" key="1">
    <citation type="submission" date="2008-04" db="EMBL/GenBank/DDBJ databases">
        <title>Complete sequence of chromosome of Nostoc punctiforme ATCC 29133.</title>
        <authorList>
            <consortium name="US DOE Joint Genome Institute"/>
            <person name="Copeland A."/>
            <person name="Lucas S."/>
            <person name="Lapidus A."/>
            <person name="Glavina del Rio T."/>
            <person name="Dalin E."/>
            <person name="Tice H."/>
            <person name="Pitluck S."/>
            <person name="Chain P."/>
            <person name="Malfatti S."/>
            <person name="Shin M."/>
            <person name="Vergez L."/>
            <person name="Schmutz J."/>
            <person name="Larimer F."/>
            <person name="Land M."/>
            <person name="Hauser L."/>
            <person name="Kyrpides N."/>
            <person name="Kim E."/>
            <person name="Meeks J.C."/>
            <person name="Elhai J."/>
            <person name="Campbell E.L."/>
            <person name="Thiel T."/>
            <person name="Longmire J."/>
            <person name="Potts M."/>
            <person name="Atlas R."/>
        </authorList>
    </citation>
    <scope>NUCLEOTIDE SEQUENCE [LARGE SCALE GENOMIC DNA]</scope>
    <source>
        <strain evidence="2">ATCC 29133 / PCC 73102</strain>
    </source>
</reference>
<dbReference type="EnsemblBacteria" id="ACC84357">
    <property type="protein sequence ID" value="ACC84357"/>
    <property type="gene ID" value="Npun_F6068"/>
</dbReference>
<evidence type="ECO:0000313" key="1">
    <source>
        <dbReference type="EMBL" id="ACC84357.1"/>
    </source>
</evidence>
<dbReference type="OrthoDB" id="486117at2"/>
<accession>B2IUW4</accession>
<dbReference type="KEGG" id="npu:Npun_F6068"/>
<name>B2IUW4_NOSP7</name>
<reference evidence="1 2" key="2">
    <citation type="journal article" date="2013" name="Plant Physiol.">
        <title>A Nostoc punctiforme Sugar Transporter Necessary to Establish a Cyanobacterium-Plant Symbiosis.</title>
        <authorList>
            <person name="Ekman M."/>
            <person name="Picossi S."/>
            <person name="Campbell E.L."/>
            <person name="Meeks J.C."/>
            <person name="Flores E."/>
        </authorList>
    </citation>
    <scope>NUCLEOTIDE SEQUENCE [LARGE SCALE GENOMIC DNA]</scope>
    <source>
        <strain evidence="2">ATCC 29133 / PCC 73102</strain>
    </source>
</reference>
<keyword evidence="2" id="KW-1185">Reference proteome</keyword>
<dbReference type="AlphaFoldDB" id="B2IUW4"/>
<dbReference type="Proteomes" id="UP000001191">
    <property type="component" value="Chromosome"/>
</dbReference>
<evidence type="ECO:0000313" key="2">
    <source>
        <dbReference type="Proteomes" id="UP000001191"/>
    </source>
</evidence>
<dbReference type="RefSeq" id="WP_012412298.1">
    <property type="nucleotide sequence ID" value="NC_010628.1"/>
</dbReference>
<dbReference type="HOGENOM" id="CLU_2094319_0_0_3"/>
<protein>
    <submittedName>
        <fullName evidence="1">Uncharacterized protein</fullName>
    </submittedName>
</protein>